<evidence type="ECO:0000256" key="6">
    <source>
        <dbReference type="SAM" id="Phobius"/>
    </source>
</evidence>
<evidence type="ECO:0000256" key="4">
    <source>
        <dbReference type="ARBA" id="ARBA00022989"/>
    </source>
</evidence>
<sequence>MVRRHRASTRAWHWLNVVAVFTLLMSGMTIFNAHPRLYWGQYGANPDQPWLRIYATRGGEGFLRVGPLEVETTGVLGVWEKDGRTQTRAFPHWMTLPSNYSLAEGRKYHFLGAWLLAIAGTLYLLWSLANRHVWRDLLPRRNEIAPRHLWQDVKDHARLRLPRGEAAARYNPLQKLAYLSVLFVILPVMVLTGLGMSPMMNASWGWILDLFGGRQSARSVHFIAACLLVAFIVVHLVMVVIAGPVNEIRSMITGRFRLPPEKGDTP</sequence>
<dbReference type="InterPro" id="IPR011577">
    <property type="entry name" value="Cyt_b561_bac/Ni-Hgenase"/>
</dbReference>
<dbReference type="GO" id="GO:0005886">
    <property type="term" value="C:plasma membrane"/>
    <property type="evidence" value="ECO:0007669"/>
    <property type="project" value="UniProtKB-SubCell"/>
</dbReference>
<dbReference type="GO" id="GO:0020037">
    <property type="term" value="F:heme binding"/>
    <property type="evidence" value="ECO:0007669"/>
    <property type="project" value="TreeGrafter"/>
</dbReference>
<dbReference type="AlphaFoldDB" id="A0A917DE12"/>
<evidence type="ECO:0000313" key="9">
    <source>
        <dbReference type="Proteomes" id="UP000598997"/>
    </source>
</evidence>
<feature type="domain" description="Cytochrome b561 bacterial/Ni-hydrogenase" evidence="7">
    <location>
        <begin position="4"/>
        <end position="254"/>
    </location>
</feature>
<keyword evidence="3 6" id="KW-0812">Transmembrane</keyword>
<accession>A0A917DE12</accession>
<dbReference type="InterPro" id="IPR051542">
    <property type="entry name" value="Hydrogenase_cytochrome"/>
</dbReference>
<name>A0A917DE12_9SPHN</name>
<dbReference type="InterPro" id="IPR016174">
    <property type="entry name" value="Di-haem_cyt_TM"/>
</dbReference>
<feature type="transmembrane region" description="Helical" evidence="6">
    <location>
        <begin position="108"/>
        <end position="126"/>
    </location>
</feature>
<proteinExistence type="predicted"/>
<dbReference type="SUPFAM" id="SSF81342">
    <property type="entry name" value="Transmembrane di-heme cytochromes"/>
    <property type="match status" value="1"/>
</dbReference>
<dbReference type="EMBL" id="BMIO01000001">
    <property type="protein sequence ID" value="GGD32636.1"/>
    <property type="molecule type" value="Genomic_DNA"/>
</dbReference>
<organism evidence="8 9">
    <name type="scientific">Croceicoccus pelagius</name>
    <dbReference type="NCBI Taxonomy" id="1703341"/>
    <lineage>
        <taxon>Bacteria</taxon>
        <taxon>Pseudomonadati</taxon>
        <taxon>Pseudomonadota</taxon>
        <taxon>Alphaproteobacteria</taxon>
        <taxon>Sphingomonadales</taxon>
        <taxon>Erythrobacteraceae</taxon>
        <taxon>Croceicoccus</taxon>
    </lineage>
</organism>
<dbReference type="Proteomes" id="UP000598997">
    <property type="component" value="Unassembled WGS sequence"/>
</dbReference>
<dbReference type="GO" id="GO:0009055">
    <property type="term" value="F:electron transfer activity"/>
    <property type="evidence" value="ECO:0007669"/>
    <property type="project" value="InterPro"/>
</dbReference>
<evidence type="ECO:0000256" key="3">
    <source>
        <dbReference type="ARBA" id="ARBA00022692"/>
    </source>
</evidence>
<comment type="caution">
    <text evidence="8">The sequence shown here is derived from an EMBL/GenBank/DDBJ whole genome shotgun (WGS) entry which is preliminary data.</text>
</comment>
<gene>
    <name evidence="8" type="ORF">GCM10010989_03360</name>
</gene>
<dbReference type="Pfam" id="PF01292">
    <property type="entry name" value="Ni_hydr_CYTB"/>
    <property type="match status" value="1"/>
</dbReference>
<evidence type="ECO:0000259" key="7">
    <source>
        <dbReference type="Pfam" id="PF01292"/>
    </source>
</evidence>
<feature type="transmembrane region" description="Helical" evidence="6">
    <location>
        <begin position="220"/>
        <end position="245"/>
    </location>
</feature>
<keyword evidence="4 6" id="KW-1133">Transmembrane helix</keyword>
<evidence type="ECO:0000256" key="1">
    <source>
        <dbReference type="ARBA" id="ARBA00004651"/>
    </source>
</evidence>
<dbReference type="GO" id="GO:0022904">
    <property type="term" value="P:respiratory electron transport chain"/>
    <property type="evidence" value="ECO:0007669"/>
    <property type="project" value="InterPro"/>
</dbReference>
<dbReference type="Gene3D" id="1.20.950.20">
    <property type="entry name" value="Transmembrane di-heme cytochromes, Chain C"/>
    <property type="match status" value="1"/>
</dbReference>
<reference evidence="8 9" key="1">
    <citation type="journal article" date="2014" name="Int. J. Syst. Evol. Microbiol.">
        <title>Complete genome sequence of Corynebacterium casei LMG S-19264T (=DSM 44701T), isolated from a smear-ripened cheese.</title>
        <authorList>
            <consortium name="US DOE Joint Genome Institute (JGI-PGF)"/>
            <person name="Walter F."/>
            <person name="Albersmeier A."/>
            <person name="Kalinowski J."/>
            <person name="Ruckert C."/>
        </authorList>
    </citation>
    <scope>NUCLEOTIDE SEQUENCE [LARGE SCALE GENOMIC DNA]</scope>
    <source>
        <strain evidence="8 9">CGMCC 1.15358</strain>
    </source>
</reference>
<comment type="subcellular location">
    <subcellularLocation>
        <location evidence="1">Cell membrane</location>
        <topology evidence="1">Multi-pass membrane protein</topology>
    </subcellularLocation>
</comment>
<evidence type="ECO:0000256" key="2">
    <source>
        <dbReference type="ARBA" id="ARBA00022475"/>
    </source>
</evidence>
<keyword evidence="5 6" id="KW-0472">Membrane</keyword>
<keyword evidence="9" id="KW-1185">Reference proteome</keyword>
<feature type="transmembrane region" description="Helical" evidence="6">
    <location>
        <begin position="176"/>
        <end position="200"/>
    </location>
</feature>
<evidence type="ECO:0000313" key="8">
    <source>
        <dbReference type="EMBL" id="GGD32636.1"/>
    </source>
</evidence>
<evidence type="ECO:0000256" key="5">
    <source>
        <dbReference type="ARBA" id="ARBA00023136"/>
    </source>
</evidence>
<feature type="transmembrane region" description="Helical" evidence="6">
    <location>
        <begin position="12"/>
        <end position="31"/>
    </location>
</feature>
<keyword evidence="2" id="KW-1003">Cell membrane</keyword>
<dbReference type="PANTHER" id="PTHR30485:SF1">
    <property type="entry name" value="CYTOCHROME YDHU-RELATED"/>
    <property type="match status" value="1"/>
</dbReference>
<dbReference type="PANTHER" id="PTHR30485">
    <property type="entry name" value="NI/FE-HYDROGENASE 1 B-TYPE CYTOCHROME SUBUNIT"/>
    <property type="match status" value="1"/>
</dbReference>
<protein>
    <recommendedName>
        <fullName evidence="7">Cytochrome b561 bacterial/Ni-hydrogenase domain-containing protein</fullName>
    </recommendedName>
</protein>